<accession>A0A4C1YZG1</accession>
<sequence>MEVAAARRPRTPRPLQIRFITAPPLMDPRGRDERSVPMRCCFNRPGREGSAGRGRIAAVSVSDDVFSTLFRPPPKRRTLLEREAPAVIGRLSRRLGSPRRVQEETARASLQILSVAEQSRWPPAATRRP</sequence>
<dbReference type="Proteomes" id="UP000299102">
    <property type="component" value="Unassembled WGS sequence"/>
</dbReference>
<name>A0A4C1YZG1_EUMVA</name>
<gene>
    <name evidence="1" type="ORF">EVAR_54730_1</name>
</gene>
<evidence type="ECO:0000313" key="1">
    <source>
        <dbReference type="EMBL" id="GBP80342.1"/>
    </source>
</evidence>
<dbReference type="EMBL" id="BGZK01001458">
    <property type="protein sequence ID" value="GBP80342.1"/>
    <property type="molecule type" value="Genomic_DNA"/>
</dbReference>
<dbReference type="AlphaFoldDB" id="A0A4C1YZG1"/>
<comment type="caution">
    <text evidence="1">The sequence shown here is derived from an EMBL/GenBank/DDBJ whole genome shotgun (WGS) entry which is preliminary data.</text>
</comment>
<organism evidence="1 2">
    <name type="scientific">Eumeta variegata</name>
    <name type="common">Bagworm moth</name>
    <name type="synonym">Eumeta japonica</name>
    <dbReference type="NCBI Taxonomy" id="151549"/>
    <lineage>
        <taxon>Eukaryota</taxon>
        <taxon>Metazoa</taxon>
        <taxon>Ecdysozoa</taxon>
        <taxon>Arthropoda</taxon>
        <taxon>Hexapoda</taxon>
        <taxon>Insecta</taxon>
        <taxon>Pterygota</taxon>
        <taxon>Neoptera</taxon>
        <taxon>Endopterygota</taxon>
        <taxon>Lepidoptera</taxon>
        <taxon>Glossata</taxon>
        <taxon>Ditrysia</taxon>
        <taxon>Tineoidea</taxon>
        <taxon>Psychidae</taxon>
        <taxon>Oiketicinae</taxon>
        <taxon>Eumeta</taxon>
    </lineage>
</organism>
<protein>
    <submittedName>
        <fullName evidence="1">Uncharacterized protein</fullName>
    </submittedName>
</protein>
<reference evidence="1 2" key="1">
    <citation type="journal article" date="2019" name="Commun. Biol.">
        <title>The bagworm genome reveals a unique fibroin gene that provides high tensile strength.</title>
        <authorList>
            <person name="Kono N."/>
            <person name="Nakamura H."/>
            <person name="Ohtoshi R."/>
            <person name="Tomita M."/>
            <person name="Numata K."/>
            <person name="Arakawa K."/>
        </authorList>
    </citation>
    <scope>NUCLEOTIDE SEQUENCE [LARGE SCALE GENOMIC DNA]</scope>
</reference>
<proteinExistence type="predicted"/>
<keyword evidence="2" id="KW-1185">Reference proteome</keyword>
<evidence type="ECO:0000313" key="2">
    <source>
        <dbReference type="Proteomes" id="UP000299102"/>
    </source>
</evidence>